<keyword evidence="4" id="KW-1185">Reference proteome</keyword>
<dbReference type="InterPro" id="IPR011009">
    <property type="entry name" value="Kinase-like_dom_sf"/>
</dbReference>
<evidence type="ECO:0000259" key="2">
    <source>
        <dbReference type="Pfam" id="PF17667"/>
    </source>
</evidence>
<feature type="region of interest" description="Disordered" evidence="1">
    <location>
        <begin position="742"/>
        <end position="819"/>
    </location>
</feature>
<feature type="region of interest" description="Disordered" evidence="1">
    <location>
        <begin position="1"/>
        <end position="42"/>
    </location>
</feature>
<feature type="compositionally biased region" description="Basic and acidic residues" evidence="1">
    <location>
        <begin position="761"/>
        <end position="793"/>
    </location>
</feature>
<dbReference type="InterPro" id="IPR040976">
    <property type="entry name" value="Pkinase_fungal"/>
</dbReference>
<proteinExistence type="predicted"/>
<dbReference type="PANTHER" id="PTHR38248:SF2">
    <property type="entry name" value="FUNK1 11"/>
    <property type="match status" value="1"/>
</dbReference>
<name>A0AAD5W4M4_9AGAR</name>
<protein>
    <recommendedName>
        <fullName evidence="2">Fungal-type protein kinase domain-containing protein</fullName>
    </recommendedName>
</protein>
<gene>
    <name evidence="3" type="ORF">NP233_g1092</name>
</gene>
<dbReference type="Proteomes" id="UP001213000">
    <property type="component" value="Unassembled WGS sequence"/>
</dbReference>
<dbReference type="Pfam" id="PF17667">
    <property type="entry name" value="Pkinase_fungal"/>
    <property type="match status" value="1"/>
</dbReference>
<feature type="domain" description="Fungal-type protein kinase" evidence="2">
    <location>
        <begin position="168"/>
        <end position="632"/>
    </location>
</feature>
<dbReference type="AlphaFoldDB" id="A0AAD5W4M4"/>
<evidence type="ECO:0000313" key="3">
    <source>
        <dbReference type="EMBL" id="KAJ3575440.1"/>
    </source>
</evidence>
<comment type="caution">
    <text evidence="3">The sequence shown here is derived from an EMBL/GenBank/DDBJ whole genome shotgun (WGS) entry which is preliminary data.</text>
</comment>
<dbReference type="EMBL" id="JANIEX010000037">
    <property type="protein sequence ID" value="KAJ3575440.1"/>
    <property type="molecule type" value="Genomic_DNA"/>
</dbReference>
<organism evidence="3 4">
    <name type="scientific">Leucocoprinus birnbaumii</name>
    <dbReference type="NCBI Taxonomy" id="56174"/>
    <lineage>
        <taxon>Eukaryota</taxon>
        <taxon>Fungi</taxon>
        <taxon>Dikarya</taxon>
        <taxon>Basidiomycota</taxon>
        <taxon>Agaricomycotina</taxon>
        <taxon>Agaricomycetes</taxon>
        <taxon>Agaricomycetidae</taxon>
        <taxon>Agaricales</taxon>
        <taxon>Agaricineae</taxon>
        <taxon>Agaricaceae</taxon>
        <taxon>Leucocoprinus</taxon>
    </lineage>
</organism>
<evidence type="ECO:0000313" key="4">
    <source>
        <dbReference type="Proteomes" id="UP001213000"/>
    </source>
</evidence>
<dbReference type="PANTHER" id="PTHR38248">
    <property type="entry name" value="FUNK1 6"/>
    <property type="match status" value="1"/>
</dbReference>
<evidence type="ECO:0000256" key="1">
    <source>
        <dbReference type="SAM" id="MobiDB-lite"/>
    </source>
</evidence>
<accession>A0AAD5W4M4</accession>
<dbReference type="Gene3D" id="1.10.510.10">
    <property type="entry name" value="Transferase(Phosphotransferase) domain 1"/>
    <property type="match status" value="1"/>
</dbReference>
<feature type="compositionally biased region" description="Polar residues" evidence="1">
    <location>
        <begin position="1"/>
        <end position="41"/>
    </location>
</feature>
<sequence length="819" mass="92764">MEEPSSSSLAHGSLRTTSSNYVSSGTPRHQKSDGFNTPQNHLRSEVGNQMAPELLRCPVEVFLRYCSPFKVQERSVQSALKALRGAKLLQGNVWTKYQQQPSAIESTEASIFGHLVPIIKVLENQTCYDEKGVRRSRNFIYVETPNTALPGEHVGGGFKVDSCIFVEKSETRSLEDVAVVAEFKRNRGHADLKDNRLKVVSAANHIMNTDPCRTRMYGISIEDEHMAIWRFSRSHSLKSDAFDFTRNPELFVRALLMFLFAKKEEIGFDPTVHRIRDGDKIQYIYEINPEGSQETLYFRTIELIFNPRTLCINGRKTRVWAVRQVNGKSAKAKFLEGAPTVVLKEVWLDSTSCTELQIQEAINDRLKMLKPKDFDWAGVILKRDLIHAITDFPHNLPFMPILHGGWGQETKECPAEAERDLTILFPERDPMSPVQLGQHVTPESTQALLSASSTNAYAKSAPPQPDLHRDFAVKRQYRLIYGKVGHSLIKAKNISSSFIAIKDVFVALVLLYLAGWVHRDISAGNIILIKGKDGQIHGQLSDLEYAREYHRRDAPATDPKTGTPFFMPIEIHSGRAMKLRSAEVTASLAHASEDQDAATVLTEDNDPLFEQGPVFSYHHDLESLALWTGLWVVLEKVDYEPTKAVLHFLYTVTSDPTPDRENFFKGDKAAATLRERITKAIHPDLPGFNRVFNFIRGKLFHACTNLPDDPQEREDYYHSLYNEIHGALLVLKNTAVKATDVEFEPQHQPPVLRSRSQPVPKKNDDGADYVDGKEKAKSKEKGKEKEEAEREPSDVEFLNSRKRKISDPARLHYKNKRPT</sequence>
<dbReference type="SUPFAM" id="SSF56112">
    <property type="entry name" value="Protein kinase-like (PK-like)"/>
    <property type="match status" value="1"/>
</dbReference>
<reference evidence="3" key="1">
    <citation type="submission" date="2022-07" db="EMBL/GenBank/DDBJ databases">
        <title>Genome Sequence of Leucocoprinus birnbaumii.</title>
        <authorList>
            <person name="Buettner E."/>
        </authorList>
    </citation>
    <scope>NUCLEOTIDE SEQUENCE</scope>
    <source>
        <strain evidence="3">VT141</strain>
    </source>
</reference>